<dbReference type="SMART" id="SM00220">
    <property type="entry name" value="S_TKc"/>
    <property type="match status" value="1"/>
</dbReference>
<name>A0A0C3KYV8_9AGAM</name>
<evidence type="ECO:0000259" key="3">
    <source>
        <dbReference type="PROSITE" id="PS50011"/>
    </source>
</evidence>
<keyword evidence="1" id="KW-0547">Nucleotide-binding</keyword>
<dbReference type="STRING" id="1051891.A0A0C3KYV8"/>
<reference evidence="5" key="2">
    <citation type="submission" date="2015-01" db="EMBL/GenBank/DDBJ databases">
        <title>Evolutionary Origins and Diversification of the Mycorrhizal Mutualists.</title>
        <authorList>
            <consortium name="DOE Joint Genome Institute"/>
            <consortium name="Mycorrhizal Genomics Consortium"/>
            <person name="Kohler A."/>
            <person name="Kuo A."/>
            <person name="Nagy L.G."/>
            <person name="Floudas D."/>
            <person name="Copeland A."/>
            <person name="Barry K.W."/>
            <person name="Cichocki N."/>
            <person name="Veneault-Fourrey C."/>
            <person name="LaButti K."/>
            <person name="Lindquist E.A."/>
            <person name="Lipzen A."/>
            <person name="Lundell T."/>
            <person name="Morin E."/>
            <person name="Murat C."/>
            <person name="Riley R."/>
            <person name="Ohm R."/>
            <person name="Sun H."/>
            <person name="Tunlid A."/>
            <person name="Henrissat B."/>
            <person name="Grigoriev I.V."/>
            <person name="Hibbett D.S."/>
            <person name="Martin F."/>
        </authorList>
    </citation>
    <scope>NUCLEOTIDE SEQUENCE [LARGE SCALE GENOMIC DNA]</scope>
    <source>
        <strain evidence="5">MUT 4182</strain>
    </source>
</reference>
<proteinExistence type="predicted"/>
<evidence type="ECO:0000256" key="2">
    <source>
        <dbReference type="ARBA" id="ARBA00022840"/>
    </source>
</evidence>
<sequence length="245" mass="26696">MKQADRGTSAQEAAIDEVEDAMKYLRICPRKVLGSLSHLRIDKAQIKPIESQAPKAGGKADVEAAIFASQPPRGSSEFDDTEYVALKKLRWDPETDDDRALAPLAHEFSLIGSLSHENVVSIVGFVEEFEQGVAWIVFAWEKNGNLREFIRSTNWELPERVSLIDDVARGLSYLHGRSPAICHGDLKLLNILVNSENRALITDFGSARAVDLVAEGASKGVSVAEATPAPHLPAMRGKDVDVPTG</sequence>
<feature type="domain" description="Protein kinase" evidence="3">
    <location>
        <begin position="27"/>
        <end position="245"/>
    </location>
</feature>
<gene>
    <name evidence="4" type="ORF">M407DRAFT_24149</name>
</gene>
<dbReference type="Proteomes" id="UP000054248">
    <property type="component" value="Unassembled WGS sequence"/>
</dbReference>
<evidence type="ECO:0000256" key="1">
    <source>
        <dbReference type="ARBA" id="ARBA00022741"/>
    </source>
</evidence>
<dbReference type="EMBL" id="KN823022">
    <property type="protein sequence ID" value="KIO26563.1"/>
    <property type="molecule type" value="Genomic_DNA"/>
</dbReference>
<organism evidence="4 5">
    <name type="scientific">Tulasnella calospora MUT 4182</name>
    <dbReference type="NCBI Taxonomy" id="1051891"/>
    <lineage>
        <taxon>Eukaryota</taxon>
        <taxon>Fungi</taxon>
        <taxon>Dikarya</taxon>
        <taxon>Basidiomycota</taxon>
        <taxon>Agaricomycotina</taxon>
        <taxon>Agaricomycetes</taxon>
        <taxon>Cantharellales</taxon>
        <taxon>Tulasnellaceae</taxon>
        <taxon>Tulasnella</taxon>
    </lineage>
</organism>
<dbReference type="Pfam" id="PF07714">
    <property type="entry name" value="PK_Tyr_Ser-Thr"/>
    <property type="match status" value="1"/>
</dbReference>
<dbReference type="PROSITE" id="PS50011">
    <property type="entry name" value="PROTEIN_KINASE_DOM"/>
    <property type="match status" value="1"/>
</dbReference>
<dbReference type="PROSITE" id="PS00108">
    <property type="entry name" value="PROTEIN_KINASE_ST"/>
    <property type="match status" value="1"/>
</dbReference>
<dbReference type="HOGENOM" id="CLU_000288_7_13_1"/>
<dbReference type="InterPro" id="IPR008271">
    <property type="entry name" value="Ser/Thr_kinase_AS"/>
</dbReference>
<dbReference type="GO" id="GO:0005886">
    <property type="term" value="C:plasma membrane"/>
    <property type="evidence" value="ECO:0007669"/>
    <property type="project" value="TreeGrafter"/>
</dbReference>
<reference evidence="4 5" key="1">
    <citation type="submission" date="2014-04" db="EMBL/GenBank/DDBJ databases">
        <authorList>
            <consortium name="DOE Joint Genome Institute"/>
            <person name="Kuo A."/>
            <person name="Girlanda M."/>
            <person name="Perotto S."/>
            <person name="Kohler A."/>
            <person name="Nagy L.G."/>
            <person name="Floudas D."/>
            <person name="Copeland A."/>
            <person name="Barry K.W."/>
            <person name="Cichocki N."/>
            <person name="Veneault-Fourrey C."/>
            <person name="LaButti K."/>
            <person name="Lindquist E.A."/>
            <person name="Lipzen A."/>
            <person name="Lundell T."/>
            <person name="Morin E."/>
            <person name="Murat C."/>
            <person name="Sun H."/>
            <person name="Tunlid A."/>
            <person name="Henrissat B."/>
            <person name="Grigoriev I.V."/>
            <person name="Hibbett D.S."/>
            <person name="Martin F."/>
            <person name="Nordberg H.P."/>
            <person name="Cantor M.N."/>
            <person name="Hua S.X."/>
        </authorList>
    </citation>
    <scope>NUCLEOTIDE SEQUENCE [LARGE SCALE GENOMIC DNA]</scope>
    <source>
        <strain evidence="4 5">MUT 4182</strain>
    </source>
</reference>
<dbReference type="GO" id="GO:0005524">
    <property type="term" value="F:ATP binding"/>
    <property type="evidence" value="ECO:0007669"/>
    <property type="project" value="UniProtKB-KW"/>
</dbReference>
<dbReference type="GO" id="GO:0004672">
    <property type="term" value="F:protein kinase activity"/>
    <property type="evidence" value="ECO:0007669"/>
    <property type="project" value="InterPro"/>
</dbReference>
<evidence type="ECO:0000313" key="5">
    <source>
        <dbReference type="Proteomes" id="UP000054248"/>
    </source>
</evidence>
<dbReference type="AlphaFoldDB" id="A0A0C3KYV8"/>
<dbReference type="OrthoDB" id="4062651at2759"/>
<evidence type="ECO:0000313" key="4">
    <source>
        <dbReference type="EMBL" id="KIO26563.1"/>
    </source>
</evidence>
<dbReference type="PANTHER" id="PTHR27001:SF931">
    <property type="entry name" value="OS11G0664100 PROTEIN"/>
    <property type="match status" value="1"/>
</dbReference>
<dbReference type="PANTHER" id="PTHR27001">
    <property type="entry name" value="OS01G0253100 PROTEIN"/>
    <property type="match status" value="1"/>
</dbReference>
<keyword evidence="2" id="KW-0067">ATP-binding</keyword>
<accession>A0A0C3KYV8</accession>
<keyword evidence="5" id="KW-1185">Reference proteome</keyword>
<dbReference type="SUPFAM" id="SSF56112">
    <property type="entry name" value="Protein kinase-like (PK-like)"/>
    <property type="match status" value="1"/>
</dbReference>
<dbReference type="InterPro" id="IPR001245">
    <property type="entry name" value="Ser-Thr/Tyr_kinase_cat_dom"/>
</dbReference>
<dbReference type="Gene3D" id="1.10.510.10">
    <property type="entry name" value="Transferase(Phosphotransferase) domain 1"/>
    <property type="match status" value="1"/>
</dbReference>
<protein>
    <recommendedName>
        <fullName evidence="3">Protein kinase domain-containing protein</fullName>
    </recommendedName>
</protein>
<dbReference type="InterPro" id="IPR000719">
    <property type="entry name" value="Prot_kinase_dom"/>
</dbReference>
<dbReference type="InterPro" id="IPR011009">
    <property type="entry name" value="Kinase-like_dom_sf"/>
</dbReference>